<accession>A0ACC2PGA7</accession>
<dbReference type="Proteomes" id="UP001239111">
    <property type="component" value="Chromosome 2"/>
</dbReference>
<proteinExistence type="predicted"/>
<evidence type="ECO:0000313" key="1">
    <source>
        <dbReference type="EMBL" id="KAJ8681477.1"/>
    </source>
</evidence>
<gene>
    <name evidence="1" type="ORF">QAD02_017264</name>
</gene>
<sequence length="1195" mass="131886">MGLKAAVQALRKAEPLKERVQQCKDLLNDNDAWMCQKQLQNIYQQVLILDLEYALDRKIEQELWNLGFKNYIALLQSQAKDRRNPKRSESQAMLSWCLEAANGFYLTLLQEICSAFDLDLPFRRKSYVYGCTSTWKAVEKLSAPHRSSCFYVCQYCLVHLGDIARYRNQNRQADLFYRHAIWLSPSSGQPYNQLALLEASRGDKVSTVFHYVRSVSVKHPFSAATANLAKTLSSALSDNSFSIDGKTKLSSQEYIAVFLKLHGVLYSCGDLSIAKTCVKLLNDTLTALVATESFNSWRLVQMLIINLYALQHAMPGITIENKDPMNIDQLSPDELMSRNCILDLIAGNLSALLLPVYTIKDAMVDYFALPAIKLCLDWIEQSPKILDDPAFASRLQIWPSLCVLLNNLQNYVSEIEYTQYSKVPLPEEMDLQGFLPLEKSLKNLNFTTVEYKKDIELLNKVRAMRILQIGKRMSLFKTNGVSYITLDLGNQNESPKFISANEGAGVSHKLMKELEELSLNKEKQIIISSSPSLSETASSKSSSEIDSLVAELGLEKRGGILKPQGSLERSRVDLDQVARGSDTSSLPSATRKPRQNVAMQAIIRRAETEQKQVTFKNVSPASISEENPALSSPALMKTAGTIIANLAPGNTTSNTKNMVSLPSPANVDHKMNSMMNAQSRPPLMPNIPFVLTARGAPGTLTLQYPQEPQSGQSSGESFKSSIEQKEVYNTQQSGVLSSARADSQFAPGEIQMSTDSQLTPNMSSYNQNSQPSQQQHRPTAIATNAPNYSIQALTSQSTQFATNSNISSSLLQYPVHTSPSQAPFQVNAGNTMVHQQMPQQQFQQTQQYHQNIPNSNVSCASRATNTISQLPITRNSSLPQQPTGQNIGFSTAQHHLDVLPQNMSPAVFPTVSAISLPNQANLTNLRIPTSFGPAHQSNISEIVPSGSNVRQRNPPGTLDFGQNNFVQLSPSTQKHIPPGNYSNSQQHSLQQPYFANPTNLIKSEQQHVNIYPAYYGYESKEYNPWKDQPPQPPLAWWGTGVSGGQLSQQSMHTGDNAIIGKSDGFQSWISAPNLANPSLSNLSVTHSNILSPTTSQGRMCNPGSKLEDCGPFGMDQKSSQPVAPAHMASTYSLFSNNSWNVNGQLASSITNMSPSSNQQDQLKSNLGQQSLWSGPGPSPLERLLEQQKSLREGGT</sequence>
<reference evidence="1" key="1">
    <citation type="submission" date="2023-04" db="EMBL/GenBank/DDBJ databases">
        <title>A chromosome-level genome assembly of the parasitoid wasp Eretmocerus hayati.</title>
        <authorList>
            <person name="Zhong Y."/>
            <person name="Liu S."/>
            <person name="Liu Y."/>
        </authorList>
    </citation>
    <scope>NUCLEOTIDE SEQUENCE</scope>
    <source>
        <strain evidence="1">ZJU_SS_LIU_2023</strain>
    </source>
</reference>
<comment type="caution">
    <text evidence="1">The sequence shown here is derived from an EMBL/GenBank/DDBJ whole genome shotgun (WGS) entry which is preliminary data.</text>
</comment>
<name>A0ACC2PGA7_9HYME</name>
<keyword evidence="2" id="KW-1185">Reference proteome</keyword>
<dbReference type="EMBL" id="CM056742">
    <property type="protein sequence ID" value="KAJ8681477.1"/>
    <property type="molecule type" value="Genomic_DNA"/>
</dbReference>
<protein>
    <submittedName>
        <fullName evidence="1">Uncharacterized protein</fullName>
    </submittedName>
</protein>
<evidence type="ECO:0000313" key="2">
    <source>
        <dbReference type="Proteomes" id="UP001239111"/>
    </source>
</evidence>
<organism evidence="1 2">
    <name type="scientific">Eretmocerus hayati</name>
    <dbReference type="NCBI Taxonomy" id="131215"/>
    <lineage>
        <taxon>Eukaryota</taxon>
        <taxon>Metazoa</taxon>
        <taxon>Ecdysozoa</taxon>
        <taxon>Arthropoda</taxon>
        <taxon>Hexapoda</taxon>
        <taxon>Insecta</taxon>
        <taxon>Pterygota</taxon>
        <taxon>Neoptera</taxon>
        <taxon>Endopterygota</taxon>
        <taxon>Hymenoptera</taxon>
        <taxon>Apocrita</taxon>
        <taxon>Proctotrupomorpha</taxon>
        <taxon>Chalcidoidea</taxon>
        <taxon>Aphelinidae</taxon>
        <taxon>Aphelininae</taxon>
        <taxon>Eretmocerus</taxon>
    </lineage>
</organism>